<dbReference type="AlphaFoldDB" id="A0AAX0RWE3"/>
<reference evidence="1 2" key="1">
    <citation type="submission" date="2017-09" db="EMBL/GenBank/DDBJ databases">
        <title>Large-scale bioinformatics analysis of Bacillus genomes uncovers conserved roles of natural products in bacterial physiology.</title>
        <authorList>
            <consortium name="Agbiome Team Llc"/>
            <person name="Bleich R.M."/>
            <person name="Kirk G.J."/>
            <person name="Santa Maria K.C."/>
            <person name="Allen S.E."/>
            <person name="Farag S."/>
            <person name="Shank E.A."/>
            <person name="Bowers A."/>
        </authorList>
    </citation>
    <scope>NUCLEOTIDE SEQUENCE [LARGE SCALE GENOMIC DNA]</scope>
    <source>
        <strain evidence="1 2">AFS003229</strain>
    </source>
</reference>
<sequence length="120" mass="13772">MANLKRNMIELVKEVKEGEVETVKYLTPVFIPFSVVYEAIDMTQEIDKSENVKTATSEKELIDKLLDFVANKIYNKQFTKEDLFNGLHAPDAIQTLQEQIVFVAQGRQNDETKKFLAMKG</sequence>
<name>A0AAX0RWE3_9BACI</name>
<comment type="caution">
    <text evidence="1">The sequence shown here is derived from an EMBL/GenBank/DDBJ whole genome shotgun (WGS) entry which is preliminary data.</text>
</comment>
<evidence type="ECO:0000313" key="1">
    <source>
        <dbReference type="EMBL" id="PEJ25906.1"/>
    </source>
</evidence>
<gene>
    <name evidence="1" type="ORF">CN689_25835</name>
</gene>
<evidence type="ECO:0008006" key="3">
    <source>
        <dbReference type="Google" id="ProtNLM"/>
    </source>
</evidence>
<dbReference type="EMBL" id="NUEQ01000113">
    <property type="protein sequence ID" value="PEJ25906.1"/>
    <property type="molecule type" value="Genomic_DNA"/>
</dbReference>
<evidence type="ECO:0000313" key="2">
    <source>
        <dbReference type="Proteomes" id="UP000220106"/>
    </source>
</evidence>
<dbReference type="RefSeq" id="WP_098177911.1">
    <property type="nucleotide sequence ID" value="NZ_NUEQ01000113.1"/>
</dbReference>
<organism evidence="1 2">
    <name type="scientific">Peribacillus butanolivorans</name>
    <dbReference type="NCBI Taxonomy" id="421767"/>
    <lineage>
        <taxon>Bacteria</taxon>
        <taxon>Bacillati</taxon>
        <taxon>Bacillota</taxon>
        <taxon>Bacilli</taxon>
        <taxon>Bacillales</taxon>
        <taxon>Bacillaceae</taxon>
        <taxon>Peribacillus</taxon>
    </lineage>
</organism>
<protein>
    <recommendedName>
        <fullName evidence="3">Phage protein</fullName>
    </recommendedName>
</protein>
<dbReference type="Proteomes" id="UP000220106">
    <property type="component" value="Unassembled WGS sequence"/>
</dbReference>
<proteinExistence type="predicted"/>
<accession>A0AAX0RWE3</accession>
<dbReference type="NCBIfam" id="NF047360">
    <property type="entry name" value="tail_chap_PVL"/>
    <property type="match status" value="1"/>
</dbReference>
<dbReference type="Pfam" id="PF23857">
    <property type="entry name" value="Phage_TAC_19"/>
    <property type="match status" value="1"/>
</dbReference>
<dbReference type="InterPro" id="IPR057006">
    <property type="entry name" value="Phage_TAC_19"/>
</dbReference>